<accession>A0A1J6HEP0</accession>
<dbReference type="Gene3D" id="3.30.2310.20">
    <property type="entry name" value="RelE-like"/>
    <property type="match status" value="1"/>
</dbReference>
<name>A0A1J6HEP0_9HYPH</name>
<dbReference type="InterPro" id="IPR035093">
    <property type="entry name" value="RelE/ParE_toxin_dom_sf"/>
</dbReference>
<evidence type="ECO:0000256" key="1">
    <source>
        <dbReference type="ARBA" id="ARBA00022649"/>
    </source>
</evidence>
<reference evidence="2 3" key="1">
    <citation type="submission" date="2016-10" db="EMBL/GenBank/DDBJ databases">
        <title>The Draft Genome Sequence of the Potato Rhizosphere Bacteria Ochrobactrum sp. IPA7.2.</title>
        <authorList>
            <person name="Gogoleva N.E."/>
            <person name="Khlopko Y.A."/>
            <person name="Burygin G.L."/>
            <person name="Plotnikov A.O."/>
        </authorList>
    </citation>
    <scope>NUCLEOTIDE SEQUENCE [LARGE SCALE GENOMIC DNA]</scope>
    <source>
        <strain evidence="2 3">IPA7.2</strain>
    </source>
</reference>
<dbReference type="AlphaFoldDB" id="A0A1J6HEP0"/>
<keyword evidence="1" id="KW-1277">Toxin-antitoxin system</keyword>
<organism evidence="2 3">
    <name type="scientific">Brucella cytisi</name>
    <dbReference type="NCBI Taxonomy" id="407152"/>
    <lineage>
        <taxon>Bacteria</taxon>
        <taxon>Pseudomonadati</taxon>
        <taxon>Pseudomonadota</taxon>
        <taxon>Alphaproteobacteria</taxon>
        <taxon>Hyphomicrobiales</taxon>
        <taxon>Brucellaceae</taxon>
        <taxon>Brucella/Ochrobactrum group</taxon>
        <taxon>Brucella</taxon>
    </lineage>
</organism>
<keyword evidence="3" id="KW-1185">Reference proteome</keyword>
<dbReference type="EMBL" id="MOEC01000040">
    <property type="protein sequence ID" value="OIS90835.1"/>
    <property type="molecule type" value="Genomic_DNA"/>
</dbReference>
<gene>
    <name evidence="2" type="ORF">BLA27_24850</name>
</gene>
<evidence type="ECO:0000313" key="3">
    <source>
        <dbReference type="Proteomes" id="UP000182985"/>
    </source>
</evidence>
<dbReference type="Pfam" id="PF05016">
    <property type="entry name" value="ParE_toxin"/>
    <property type="match status" value="1"/>
</dbReference>
<comment type="caution">
    <text evidence="2">The sequence shown here is derived from an EMBL/GenBank/DDBJ whole genome shotgun (WGS) entry which is preliminary data.</text>
</comment>
<sequence>MTAYILTVHAEADMRHIIRYTRKQWGAAQVRRYVGKLEQGIAALAVGQGIFKDMSALFPELRMAHCQHHYVFCLPRESAPALVVAIFHERMDLMARLADRLKLD</sequence>
<proteinExistence type="predicted"/>
<protein>
    <submittedName>
        <fullName evidence="2">Plasmid stabilization protein ParE</fullName>
    </submittedName>
</protein>
<dbReference type="Proteomes" id="UP000182985">
    <property type="component" value="Unassembled WGS sequence"/>
</dbReference>
<dbReference type="OrthoDB" id="7173315at2"/>
<dbReference type="RefSeq" id="WP_071634019.1">
    <property type="nucleotide sequence ID" value="NZ_JBCAUP010000047.1"/>
</dbReference>
<dbReference type="InterPro" id="IPR007712">
    <property type="entry name" value="RelE/ParE_toxin"/>
</dbReference>
<evidence type="ECO:0000313" key="2">
    <source>
        <dbReference type="EMBL" id="OIS90835.1"/>
    </source>
</evidence>